<organism evidence="1 2">
    <name type="scientific">Halopseudomonas pachastrellae</name>
    <dbReference type="NCBI Taxonomy" id="254161"/>
    <lineage>
        <taxon>Bacteria</taxon>
        <taxon>Pseudomonadati</taxon>
        <taxon>Pseudomonadota</taxon>
        <taxon>Gammaproteobacteria</taxon>
        <taxon>Pseudomonadales</taxon>
        <taxon>Pseudomonadaceae</taxon>
        <taxon>Halopseudomonas</taxon>
    </lineage>
</organism>
<gene>
    <name evidence="1" type="ORF">BXT89_10965</name>
</gene>
<dbReference type="STRING" id="254161.SAMN05216256_101338"/>
<evidence type="ECO:0000313" key="1">
    <source>
        <dbReference type="EMBL" id="ONM43724.1"/>
    </source>
</evidence>
<keyword evidence="2" id="KW-1185">Reference proteome</keyword>
<protein>
    <submittedName>
        <fullName evidence="1">Uncharacterized protein</fullName>
    </submittedName>
</protein>
<dbReference type="RefSeq" id="WP_083727616.1">
    <property type="nucleotide sequence ID" value="NZ_FOUD01000001.1"/>
</dbReference>
<dbReference type="Proteomes" id="UP000242847">
    <property type="component" value="Unassembled WGS sequence"/>
</dbReference>
<comment type="caution">
    <text evidence="1">The sequence shown here is derived from an EMBL/GenBank/DDBJ whole genome shotgun (WGS) entry which is preliminary data.</text>
</comment>
<evidence type="ECO:0000313" key="2">
    <source>
        <dbReference type="Proteomes" id="UP000242847"/>
    </source>
</evidence>
<proteinExistence type="predicted"/>
<dbReference type="EMBL" id="MUBC01000022">
    <property type="protein sequence ID" value="ONM43724.1"/>
    <property type="molecule type" value="Genomic_DNA"/>
</dbReference>
<reference evidence="1 2" key="1">
    <citation type="submission" date="2017-01" db="EMBL/GenBank/DDBJ databases">
        <title>Draft genome sequence of Pseudomonas pachastrellae type strain CCUG 46540T from a deep sea.</title>
        <authorList>
            <person name="Gomila M."/>
            <person name="Mulet M."/>
            <person name="Lalucat J."/>
            <person name="Garcia-Valdes E."/>
        </authorList>
    </citation>
    <scope>NUCLEOTIDE SEQUENCE [LARGE SCALE GENOMIC DNA]</scope>
    <source>
        <strain evidence="1 2">CCUG 46540</strain>
    </source>
</reference>
<dbReference type="OrthoDB" id="6894726at2"/>
<sequence length="199" mass="21355">MARLLASGATPEAVLFITIADQDDRLQLIGSGTDGERLSALAEGLSSRGVCASVQRCASSPLDHIAAELFGDFAGECIELRLATNVEEPGYSGIGQALSDWRERGTLLVCLDRVDGGQRLKSLYDSSWLDLMSSWIEQHQWRQLVTGFKAGGGNDQPGIGTLCLLQAALGLAGMRLPERLVGFDLDDARRALVGFGWMS</sequence>
<dbReference type="AlphaFoldDB" id="A0A1S8DEA1"/>
<accession>A0A1S8DEA1</accession>
<name>A0A1S8DEA1_9GAMM</name>